<protein>
    <submittedName>
        <fullName evidence="2">2-(1,2-epoxy-1,2-dihydrophenyl)acetyl-CoA isomerase</fullName>
        <ecNumber evidence="2">5.3.3.18</ecNumber>
    </submittedName>
</protein>
<dbReference type="Pfam" id="PF00378">
    <property type="entry name" value="ECH_1"/>
    <property type="match status" value="1"/>
</dbReference>
<dbReference type="EC" id="5.3.3.18" evidence="2"/>
<comment type="caution">
    <text evidence="2">The sequence shown here is derived from an EMBL/GenBank/DDBJ whole genome shotgun (WGS) entry which is preliminary data.</text>
</comment>
<accession>A0A6P1BAG2</accession>
<evidence type="ECO:0000313" key="3">
    <source>
        <dbReference type="Proteomes" id="UP000468531"/>
    </source>
</evidence>
<dbReference type="GO" id="GO:0016853">
    <property type="term" value="F:isomerase activity"/>
    <property type="evidence" value="ECO:0007669"/>
    <property type="project" value="UniProtKB-KW"/>
</dbReference>
<dbReference type="NCBIfam" id="TIGR02280">
    <property type="entry name" value="PaaB1"/>
    <property type="match status" value="1"/>
</dbReference>
<comment type="similarity">
    <text evidence="1">Belongs to the enoyl-CoA hydratase/isomerase family.</text>
</comment>
<dbReference type="SUPFAM" id="SSF52096">
    <property type="entry name" value="ClpP/crotonase"/>
    <property type="match status" value="1"/>
</dbReference>
<gene>
    <name evidence="2" type="ORF">FNJ47_06020</name>
</gene>
<organism evidence="2 3">
    <name type="scientific">Bradyrhizobium uaiense</name>
    <dbReference type="NCBI Taxonomy" id="2594946"/>
    <lineage>
        <taxon>Bacteria</taxon>
        <taxon>Pseudomonadati</taxon>
        <taxon>Pseudomonadota</taxon>
        <taxon>Alphaproteobacteria</taxon>
        <taxon>Hyphomicrobiales</taxon>
        <taxon>Nitrobacteraceae</taxon>
        <taxon>Bradyrhizobium</taxon>
    </lineage>
</organism>
<keyword evidence="2" id="KW-0413">Isomerase</keyword>
<dbReference type="Gene3D" id="3.90.226.10">
    <property type="entry name" value="2-enoyl-CoA Hydratase, Chain A, domain 1"/>
    <property type="match status" value="1"/>
</dbReference>
<dbReference type="EMBL" id="VKHP01000014">
    <property type="protein sequence ID" value="NEU95398.1"/>
    <property type="molecule type" value="Genomic_DNA"/>
</dbReference>
<reference evidence="2 3" key="1">
    <citation type="journal article" date="2020" name="Arch. Microbiol.">
        <title>Bradyrhizobium uaiense sp. nov., a new highly efficient cowpea symbiont.</title>
        <authorList>
            <person name="Cabral Michel D."/>
            <person name="Azarias Guimaraes A."/>
            <person name="Martins da Costa E."/>
            <person name="Soares de Carvalho T."/>
            <person name="Balsanelli E."/>
            <person name="Willems A."/>
            <person name="Maltempi de Souza E."/>
            <person name="de Souza Moreira F.M."/>
        </authorList>
    </citation>
    <scope>NUCLEOTIDE SEQUENCE [LARGE SCALE GENOMIC DNA]</scope>
    <source>
        <strain evidence="2 3">UFLA 03-164</strain>
    </source>
</reference>
<dbReference type="InterPro" id="IPR029045">
    <property type="entry name" value="ClpP/crotonase-like_dom_sf"/>
</dbReference>
<evidence type="ECO:0000256" key="1">
    <source>
        <dbReference type="ARBA" id="ARBA00005254"/>
    </source>
</evidence>
<dbReference type="RefSeq" id="WP_163151571.1">
    <property type="nucleotide sequence ID" value="NZ_VKHP01000014.1"/>
</dbReference>
<dbReference type="Gene3D" id="1.10.12.10">
    <property type="entry name" value="Lyase 2-enoyl-coa Hydratase, Chain A, domain 2"/>
    <property type="match status" value="1"/>
</dbReference>
<evidence type="ECO:0000313" key="2">
    <source>
        <dbReference type="EMBL" id="NEU95398.1"/>
    </source>
</evidence>
<dbReference type="Proteomes" id="UP000468531">
    <property type="component" value="Unassembled WGS sequence"/>
</dbReference>
<dbReference type="AlphaFoldDB" id="A0A6P1BAG2"/>
<dbReference type="PANTHER" id="PTHR43459">
    <property type="entry name" value="ENOYL-COA HYDRATASE"/>
    <property type="match status" value="1"/>
</dbReference>
<name>A0A6P1BAG2_9BRAD</name>
<sequence>MVSDLVLTDIRAGYRVLTLNRPDRLNSFSADLHAAMMAALIAAEQDKSCRALILTGAGRGFCAGQDLSDGVFTPGETPDLSAPIEKYYNPLVRKLRSIPMPVVCAVNGVAAGAGANVALACDIVIAARSAKFIQAFAKLGLVPDSGGTWFLPRLVGGARARALAMLAEPISAERAEAWGMIWKVVEDSDLMTEAHALAASLATRPTDGLALIKQALDASETNTLDTQLELERDLQGRAGRSADYAEGVTAFLEKRSPRFVGRAQD</sequence>
<dbReference type="GO" id="GO:0010124">
    <property type="term" value="P:phenylacetate catabolic process"/>
    <property type="evidence" value="ECO:0007669"/>
    <property type="project" value="InterPro"/>
</dbReference>
<dbReference type="InterPro" id="IPR011968">
    <property type="entry name" value="PaaB1"/>
</dbReference>
<dbReference type="InterPro" id="IPR001753">
    <property type="entry name" value="Enoyl-CoA_hydra/iso"/>
</dbReference>
<dbReference type="InterPro" id="IPR014748">
    <property type="entry name" value="Enoyl-CoA_hydra_C"/>
</dbReference>
<keyword evidence="3" id="KW-1185">Reference proteome</keyword>
<proteinExistence type="inferred from homology"/>
<dbReference type="PANTHER" id="PTHR43459:SF1">
    <property type="entry name" value="EG:BACN32G11.4 PROTEIN"/>
    <property type="match status" value="1"/>
</dbReference>
<dbReference type="CDD" id="cd06558">
    <property type="entry name" value="crotonase-like"/>
    <property type="match status" value="1"/>
</dbReference>